<proteinExistence type="predicted"/>
<reference evidence="2" key="1">
    <citation type="journal article" date="2019" name="Int. J. Syst. Evol. Microbiol.">
        <title>The Global Catalogue of Microorganisms (GCM) 10K type strain sequencing project: providing services to taxonomists for standard genome sequencing and annotation.</title>
        <authorList>
            <consortium name="The Broad Institute Genomics Platform"/>
            <consortium name="The Broad Institute Genome Sequencing Center for Infectious Disease"/>
            <person name="Wu L."/>
            <person name="Ma J."/>
        </authorList>
    </citation>
    <scope>NUCLEOTIDE SEQUENCE [LARGE SCALE GENOMIC DNA]</scope>
    <source>
        <strain evidence="2">JCM 18303</strain>
    </source>
</reference>
<organism evidence="1 2">
    <name type="scientific">Pseudonocardia eucalypti</name>
    <dbReference type="NCBI Taxonomy" id="648755"/>
    <lineage>
        <taxon>Bacteria</taxon>
        <taxon>Bacillati</taxon>
        <taxon>Actinomycetota</taxon>
        <taxon>Actinomycetes</taxon>
        <taxon>Pseudonocardiales</taxon>
        <taxon>Pseudonocardiaceae</taxon>
        <taxon>Pseudonocardia</taxon>
    </lineage>
</organism>
<evidence type="ECO:0000313" key="2">
    <source>
        <dbReference type="Proteomes" id="UP001428817"/>
    </source>
</evidence>
<accession>A0ABP9PQR6</accession>
<name>A0ABP9PQR6_9PSEU</name>
<keyword evidence="2" id="KW-1185">Reference proteome</keyword>
<evidence type="ECO:0000313" key="1">
    <source>
        <dbReference type="EMBL" id="GAA5148736.1"/>
    </source>
</evidence>
<evidence type="ECO:0008006" key="3">
    <source>
        <dbReference type="Google" id="ProtNLM"/>
    </source>
</evidence>
<dbReference type="Proteomes" id="UP001428817">
    <property type="component" value="Unassembled WGS sequence"/>
</dbReference>
<gene>
    <name evidence="1" type="ORF">GCM10023321_11500</name>
</gene>
<protein>
    <recommendedName>
        <fullName evidence="3">Core-binding (CB) domain-containing protein</fullName>
    </recommendedName>
</protein>
<dbReference type="EMBL" id="BAABJP010000004">
    <property type="protein sequence ID" value="GAA5148736.1"/>
    <property type="molecule type" value="Genomic_DNA"/>
</dbReference>
<comment type="caution">
    <text evidence="1">The sequence shown here is derived from an EMBL/GenBank/DDBJ whole genome shotgun (WGS) entry which is preliminary data.</text>
</comment>
<sequence length="73" mass="8258">MTMATPGDAPSVDATVAGFIAWLARRHRQTDEERERCVSHVARFLDWRSEQPPLTVLRSRRRGGARTPTGRGR</sequence>